<dbReference type="Proteomes" id="UP000257109">
    <property type="component" value="Unassembled WGS sequence"/>
</dbReference>
<reference evidence="1" key="1">
    <citation type="submission" date="2018-05" db="EMBL/GenBank/DDBJ databases">
        <title>Draft genome of Mucuna pruriens seed.</title>
        <authorList>
            <person name="Nnadi N.E."/>
            <person name="Vos R."/>
            <person name="Hasami M.H."/>
            <person name="Devisetty U.K."/>
            <person name="Aguiy J.C."/>
        </authorList>
    </citation>
    <scope>NUCLEOTIDE SEQUENCE [LARGE SCALE GENOMIC DNA]</scope>
    <source>
        <strain evidence="1">JCA_2017</strain>
    </source>
</reference>
<sequence>MTTLLEKYGVVHRVATTYHSQTSEQVEVFNREIKQILQKIAHPNRKDRRCSLGSSDNLLNIVRNVPLSNKVKRCNLAFDQAGKERKLQLQELEELPLGAYENSKFYKEKVKRFHDNMTLRKEFKLIVGRLRSKWDRLVITNIFPYDIVEIRDEATNKIFKVNGHQLKPFHESPTMMEDDVEDLSLVKPTLPELIASLKVKNYDHPILRGQRSFRIVLGMSYLEIQMAKLDNLNNFGKLRQRHLTSICCAQLSLTIFRVKSSRELRLSYLINSSIIVQWLVV</sequence>
<dbReference type="Gene3D" id="3.30.420.10">
    <property type="entry name" value="Ribonuclease H-like superfamily/Ribonuclease H"/>
    <property type="match status" value="1"/>
</dbReference>
<dbReference type="SUPFAM" id="SSF53098">
    <property type="entry name" value="Ribonuclease H-like"/>
    <property type="match status" value="1"/>
</dbReference>
<comment type="caution">
    <text evidence="1">The sequence shown here is derived from an EMBL/GenBank/DDBJ whole genome shotgun (WGS) entry which is preliminary data.</text>
</comment>
<keyword evidence="2" id="KW-1185">Reference proteome</keyword>
<dbReference type="EMBL" id="QJKJ01012001">
    <property type="protein sequence ID" value="RDX69693.1"/>
    <property type="molecule type" value="Genomic_DNA"/>
</dbReference>
<feature type="non-terminal residue" evidence="1">
    <location>
        <position position="1"/>
    </location>
</feature>
<organism evidence="1 2">
    <name type="scientific">Mucuna pruriens</name>
    <name type="common">Velvet bean</name>
    <name type="synonym">Dolichos pruriens</name>
    <dbReference type="NCBI Taxonomy" id="157652"/>
    <lineage>
        <taxon>Eukaryota</taxon>
        <taxon>Viridiplantae</taxon>
        <taxon>Streptophyta</taxon>
        <taxon>Embryophyta</taxon>
        <taxon>Tracheophyta</taxon>
        <taxon>Spermatophyta</taxon>
        <taxon>Magnoliopsida</taxon>
        <taxon>eudicotyledons</taxon>
        <taxon>Gunneridae</taxon>
        <taxon>Pentapetalae</taxon>
        <taxon>rosids</taxon>
        <taxon>fabids</taxon>
        <taxon>Fabales</taxon>
        <taxon>Fabaceae</taxon>
        <taxon>Papilionoideae</taxon>
        <taxon>50 kb inversion clade</taxon>
        <taxon>NPAAA clade</taxon>
        <taxon>indigoferoid/millettioid clade</taxon>
        <taxon>Phaseoleae</taxon>
        <taxon>Mucuna</taxon>
    </lineage>
</organism>
<proteinExistence type="predicted"/>
<name>A0A371EUK4_MUCPR</name>
<evidence type="ECO:0008006" key="3">
    <source>
        <dbReference type="Google" id="ProtNLM"/>
    </source>
</evidence>
<protein>
    <recommendedName>
        <fullName evidence="3">Integrase catalytic domain-containing protein</fullName>
    </recommendedName>
</protein>
<accession>A0A371EUK4</accession>
<dbReference type="InterPro" id="IPR036397">
    <property type="entry name" value="RNaseH_sf"/>
</dbReference>
<evidence type="ECO:0000313" key="1">
    <source>
        <dbReference type="EMBL" id="RDX69693.1"/>
    </source>
</evidence>
<evidence type="ECO:0000313" key="2">
    <source>
        <dbReference type="Proteomes" id="UP000257109"/>
    </source>
</evidence>
<dbReference type="GO" id="GO:0003676">
    <property type="term" value="F:nucleic acid binding"/>
    <property type="evidence" value="ECO:0007669"/>
    <property type="project" value="InterPro"/>
</dbReference>
<gene>
    <name evidence="1" type="ORF">CR513_51158</name>
</gene>
<dbReference type="AlphaFoldDB" id="A0A371EUK4"/>
<dbReference type="OrthoDB" id="1094981at2759"/>
<dbReference type="InterPro" id="IPR012337">
    <property type="entry name" value="RNaseH-like_sf"/>
</dbReference>